<dbReference type="InterPro" id="IPR023214">
    <property type="entry name" value="HAD_sf"/>
</dbReference>
<dbReference type="RefSeq" id="WP_377472722.1">
    <property type="nucleotide sequence ID" value="NZ_JBHLWN010000090.1"/>
</dbReference>
<dbReference type="SUPFAM" id="SSF56784">
    <property type="entry name" value="HAD-like"/>
    <property type="match status" value="1"/>
</dbReference>
<evidence type="ECO:0000313" key="2">
    <source>
        <dbReference type="Proteomes" id="UP001589776"/>
    </source>
</evidence>
<accession>A0ABV6DRK5</accession>
<reference evidence="1 2" key="1">
    <citation type="submission" date="2024-09" db="EMBL/GenBank/DDBJ databases">
        <authorList>
            <person name="Sun Q."/>
            <person name="Mori K."/>
        </authorList>
    </citation>
    <scope>NUCLEOTIDE SEQUENCE [LARGE SCALE GENOMIC DNA]</scope>
    <source>
        <strain evidence="1 2">CCM 7759</strain>
    </source>
</reference>
<dbReference type="Proteomes" id="UP001589776">
    <property type="component" value="Unassembled WGS sequence"/>
</dbReference>
<evidence type="ECO:0000313" key="1">
    <source>
        <dbReference type="EMBL" id="MFC0215279.1"/>
    </source>
</evidence>
<organism evidence="1 2">
    <name type="scientific">Paenibacillus chartarius</name>
    <dbReference type="NCBI Taxonomy" id="747481"/>
    <lineage>
        <taxon>Bacteria</taxon>
        <taxon>Bacillati</taxon>
        <taxon>Bacillota</taxon>
        <taxon>Bacilli</taxon>
        <taxon>Bacillales</taxon>
        <taxon>Paenibacillaceae</taxon>
        <taxon>Paenibacillus</taxon>
    </lineage>
</organism>
<name>A0ABV6DRK5_9BACL</name>
<sequence length="82" mass="9256">MKEAGWQVIYIGDGSSDVYGSAFADWTFARAYLARQLQQSGEPAFAFETFHDVLEVLRPNIESFRMGTMPGRSRGDHPFCSF</sequence>
<keyword evidence="2" id="KW-1185">Reference proteome</keyword>
<protein>
    <submittedName>
        <fullName evidence="1">Uncharacterized protein</fullName>
    </submittedName>
</protein>
<dbReference type="InterPro" id="IPR036412">
    <property type="entry name" value="HAD-like_sf"/>
</dbReference>
<dbReference type="EMBL" id="JBHLWN010000090">
    <property type="protein sequence ID" value="MFC0215279.1"/>
    <property type="molecule type" value="Genomic_DNA"/>
</dbReference>
<comment type="caution">
    <text evidence="1">The sequence shown here is derived from an EMBL/GenBank/DDBJ whole genome shotgun (WGS) entry which is preliminary data.</text>
</comment>
<gene>
    <name evidence="1" type="ORF">ACFFK0_23070</name>
</gene>
<proteinExistence type="predicted"/>
<dbReference type="Gene3D" id="3.40.50.1000">
    <property type="entry name" value="HAD superfamily/HAD-like"/>
    <property type="match status" value="1"/>
</dbReference>